<dbReference type="RefSeq" id="WP_228769652.1">
    <property type="nucleotide sequence ID" value="NZ_FNDV01000003.1"/>
</dbReference>
<dbReference type="Pfam" id="PF12802">
    <property type="entry name" value="MarR_2"/>
    <property type="match status" value="1"/>
</dbReference>
<dbReference type="InterPro" id="IPR036390">
    <property type="entry name" value="WH_DNA-bd_sf"/>
</dbReference>
<dbReference type="InterPro" id="IPR039422">
    <property type="entry name" value="MarR/SlyA-like"/>
</dbReference>
<dbReference type="GO" id="GO:0006950">
    <property type="term" value="P:response to stress"/>
    <property type="evidence" value="ECO:0007669"/>
    <property type="project" value="TreeGrafter"/>
</dbReference>
<evidence type="ECO:0000259" key="1">
    <source>
        <dbReference type="PROSITE" id="PS50995"/>
    </source>
</evidence>
<dbReference type="InterPro" id="IPR000835">
    <property type="entry name" value="HTH_MarR-typ"/>
</dbReference>
<keyword evidence="2" id="KW-0238">DNA-binding</keyword>
<dbReference type="GO" id="GO:0003677">
    <property type="term" value="F:DNA binding"/>
    <property type="evidence" value="ECO:0007669"/>
    <property type="project" value="UniProtKB-KW"/>
</dbReference>
<proteinExistence type="predicted"/>
<gene>
    <name evidence="2" type="ORF">SAMN05192558_101783</name>
</gene>
<dbReference type="PANTHER" id="PTHR33164:SF99">
    <property type="entry name" value="MARR FAMILY REGULATORY PROTEIN"/>
    <property type="match status" value="1"/>
</dbReference>
<dbReference type="Gene3D" id="1.10.10.10">
    <property type="entry name" value="Winged helix-like DNA-binding domain superfamily/Winged helix DNA-binding domain"/>
    <property type="match status" value="1"/>
</dbReference>
<evidence type="ECO:0000313" key="2">
    <source>
        <dbReference type="EMBL" id="SDO05817.1"/>
    </source>
</evidence>
<keyword evidence="3" id="KW-1185">Reference proteome</keyword>
<dbReference type="SMART" id="SM00347">
    <property type="entry name" value="HTH_MARR"/>
    <property type="match status" value="1"/>
</dbReference>
<dbReference type="AlphaFoldDB" id="A0A1H0GFW4"/>
<dbReference type="Proteomes" id="UP000199651">
    <property type="component" value="Unassembled WGS sequence"/>
</dbReference>
<dbReference type="SUPFAM" id="SSF46785">
    <property type="entry name" value="Winged helix' DNA-binding domain"/>
    <property type="match status" value="1"/>
</dbReference>
<dbReference type="EMBL" id="FNJB01000001">
    <property type="protein sequence ID" value="SDO05817.1"/>
    <property type="molecule type" value="Genomic_DNA"/>
</dbReference>
<dbReference type="InterPro" id="IPR036388">
    <property type="entry name" value="WH-like_DNA-bd_sf"/>
</dbReference>
<organism evidence="2 3">
    <name type="scientific">Actinokineospora alba</name>
    <dbReference type="NCBI Taxonomy" id="504798"/>
    <lineage>
        <taxon>Bacteria</taxon>
        <taxon>Bacillati</taxon>
        <taxon>Actinomycetota</taxon>
        <taxon>Actinomycetes</taxon>
        <taxon>Pseudonocardiales</taxon>
        <taxon>Pseudonocardiaceae</taxon>
        <taxon>Actinokineospora</taxon>
    </lineage>
</organism>
<evidence type="ECO:0000313" key="3">
    <source>
        <dbReference type="Proteomes" id="UP000199651"/>
    </source>
</evidence>
<sequence length="154" mass="16784">MSAEPRTPGGDALTDIIVRTFHLNGAFLRAAEHISRPQGLTPSWWQVLGGVLDQPRSVADIAREMGMARQSVQRTADLLVDKGLAEYLPNPAHARAKLVRPSEAGWKAIRGMGAAQHAFTNRVAAQFTDAELRTTAEVMRRLGMALAEDESNQV</sequence>
<reference evidence="3" key="1">
    <citation type="submission" date="2016-10" db="EMBL/GenBank/DDBJ databases">
        <authorList>
            <person name="Varghese N."/>
            <person name="Submissions S."/>
        </authorList>
    </citation>
    <scope>NUCLEOTIDE SEQUENCE [LARGE SCALE GENOMIC DNA]</scope>
    <source>
        <strain evidence="3">IBRC-M 10655</strain>
    </source>
</reference>
<dbReference type="STRING" id="504798.SAMN05421871_10388"/>
<name>A0A1H0GFW4_9PSEU</name>
<accession>A0A1H0GFW4</accession>
<feature type="domain" description="HTH marR-type" evidence="1">
    <location>
        <begin position="10"/>
        <end position="144"/>
    </location>
</feature>
<dbReference type="GO" id="GO:0003700">
    <property type="term" value="F:DNA-binding transcription factor activity"/>
    <property type="evidence" value="ECO:0007669"/>
    <property type="project" value="InterPro"/>
</dbReference>
<protein>
    <submittedName>
        <fullName evidence="2">DNA-binding transcriptional regulator, MarR family</fullName>
    </submittedName>
</protein>
<dbReference type="PROSITE" id="PS50995">
    <property type="entry name" value="HTH_MARR_2"/>
    <property type="match status" value="1"/>
</dbReference>
<dbReference type="PANTHER" id="PTHR33164">
    <property type="entry name" value="TRANSCRIPTIONAL REGULATOR, MARR FAMILY"/>
    <property type="match status" value="1"/>
</dbReference>